<evidence type="ECO:0000256" key="8">
    <source>
        <dbReference type="ARBA" id="ARBA00022847"/>
    </source>
</evidence>
<evidence type="ECO:0000256" key="11">
    <source>
        <dbReference type="ARBA" id="ARBA00023065"/>
    </source>
</evidence>
<evidence type="ECO:0000256" key="1">
    <source>
        <dbReference type="ARBA" id="ARBA00004141"/>
    </source>
</evidence>
<evidence type="ECO:0000256" key="4">
    <source>
        <dbReference type="ARBA" id="ARBA00022475"/>
    </source>
</evidence>
<feature type="transmembrane region" description="Helical" evidence="13">
    <location>
        <begin position="110"/>
        <end position="130"/>
    </location>
</feature>
<comment type="catalytic activity">
    <reaction evidence="13">
        <text>K(+)(in) + H(+)(in) = K(+)(out) + H(+)(out)</text>
        <dbReference type="Rhea" id="RHEA:28490"/>
        <dbReference type="ChEBI" id="CHEBI:15378"/>
        <dbReference type="ChEBI" id="CHEBI:29103"/>
    </reaction>
</comment>
<evidence type="ECO:0000256" key="6">
    <source>
        <dbReference type="ARBA" id="ARBA00022538"/>
    </source>
</evidence>
<evidence type="ECO:0000256" key="9">
    <source>
        <dbReference type="ARBA" id="ARBA00022958"/>
    </source>
</evidence>
<reference evidence="16" key="1">
    <citation type="submission" date="2021-01" db="EMBL/GenBank/DDBJ databases">
        <title>Rhizobium sp. strain KVB221 16S ribosomal RNA gene Genome sequencing and assembly.</title>
        <authorList>
            <person name="Kang M."/>
        </authorList>
    </citation>
    <scope>NUCLEOTIDE SEQUENCE</scope>
    <source>
        <strain evidence="16">KVB221</strain>
    </source>
</reference>
<keyword evidence="3 13" id="KW-0813">Transport</keyword>
<evidence type="ECO:0000256" key="10">
    <source>
        <dbReference type="ARBA" id="ARBA00022989"/>
    </source>
</evidence>
<feature type="transmembrane region" description="Helical" evidence="13">
    <location>
        <begin position="20"/>
        <end position="40"/>
    </location>
</feature>
<evidence type="ECO:0000256" key="5">
    <source>
        <dbReference type="ARBA" id="ARBA00022519"/>
    </source>
</evidence>
<keyword evidence="9 13" id="KW-0630">Potassium</keyword>
<feature type="transmembrane region" description="Helical" evidence="13">
    <location>
        <begin position="348"/>
        <end position="368"/>
    </location>
</feature>
<feature type="transmembrane region" description="Helical" evidence="13">
    <location>
        <begin position="434"/>
        <end position="451"/>
    </location>
</feature>
<keyword evidence="6 13" id="KW-0633">Potassium transport</keyword>
<keyword evidence="5" id="KW-0997">Cell inner membrane</keyword>
<protein>
    <recommendedName>
        <fullName evidence="13">Probable potassium transport system protein Kup</fullName>
    </recommendedName>
</protein>
<feature type="transmembrane region" description="Helical" evidence="13">
    <location>
        <begin position="60"/>
        <end position="81"/>
    </location>
</feature>
<dbReference type="Proteomes" id="UP000633219">
    <property type="component" value="Unassembled WGS sequence"/>
</dbReference>
<comment type="caution">
    <text evidence="16">The sequence shown here is derived from an EMBL/GenBank/DDBJ whole genome shotgun (WGS) entry which is preliminary data.</text>
</comment>
<evidence type="ECO:0000313" key="17">
    <source>
        <dbReference type="Proteomes" id="UP000633219"/>
    </source>
</evidence>
<evidence type="ECO:0000256" key="2">
    <source>
        <dbReference type="ARBA" id="ARBA00007019"/>
    </source>
</evidence>
<dbReference type="HAMAP" id="MF_01522">
    <property type="entry name" value="Kup"/>
    <property type="match status" value="1"/>
</dbReference>
<evidence type="ECO:0000256" key="7">
    <source>
        <dbReference type="ARBA" id="ARBA00022692"/>
    </source>
</evidence>
<sequence>MSDKALHASGHQGPMSKKKLVALSIGSVGVVYGDIGTSPLYAFREALRPVSHDGVQELEIIGLISLFFWALTIIVTLKYVIFLLRADNDGEGGTLALLSLVTKAVSERRAGILFIIGVVGASLFLGDAMITPALTVLSSVEGLKLVAPGLQQYVVPISVVILVILFAVQSRGTGAVSAFFGPIMMIWFLILGSIGVYHIFDDISVLRAFNPYYGVWFLIHSGFVGFIVLGSVFLAVTGAEALYADLGHFGRSPIRLAWFGLIFPALILNYLGQGAFVLGNPAGLSDPFFLMFPETIRLPVVIMATIAGIIASQSVITGAFSLARQAIHLGFLPRMEIYHTSETNTGQIYLPAVNTILLFGVMALVLMFRSSEALAVAYGIAVTGDMVVTTILFYNFVRVFWKWSVVRTLMVVAPLFFVESIFLGSNLTKLHHGGYVPVLIASCFIVIMWTWRRGTRILFEKTRRTHIPLASFVKSLEKKSDHGPIEVPGTAIFLTSDPTSTPAALLHNLKHNHVIHSQNIVLTIKTQNRPRVPVEERGRIERISEHFQLLELNFGFQETQNVSQALAHLRKAGLKFDIMSTSFYLGRRKLIPDANSGMPVWQDRLFIALATAATDPSDYFRLPANRVVELGAHVTV</sequence>
<dbReference type="GO" id="GO:0015079">
    <property type="term" value="F:potassium ion transmembrane transporter activity"/>
    <property type="evidence" value="ECO:0007669"/>
    <property type="project" value="UniProtKB-UniRule"/>
</dbReference>
<dbReference type="RefSeq" id="WP_201652167.1">
    <property type="nucleotide sequence ID" value="NZ_JAEQNC010000001.1"/>
</dbReference>
<feature type="transmembrane region" description="Helical" evidence="13">
    <location>
        <begin position="150"/>
        <end position="168"/>
    </location>
</feature>
<evidence type="ECO:0000313" key="16">
    <source>
        <dbReference type="EMBL" id="MBL0370745.1"/>
    </source>
</evidence>
<feature type="transmembrane region" description="Helical" evidence="13">
    <location>
        <begin position="298"/>
        <end position="327"/>
    </location>
</feature>
<dbReference type="InterPro" id="IPR003855">
    <property type="entry name" value="K+_transporter"/>
</dbReference>
<feature type="domain" description="K+ potassium transporter integral membrane" evidence="14">
    <location>
        <begin position="24"/>
        <end position="474"/>
    </location>
</feature>
<keyword evidence="17" id="KW-1185">Reference proteome</keyword>
<keyword evidence="10 13" id="KW-1133">Transmembrane helix</keyword>
<dbReference type="GO" id="GO:0015293">
    <property type="term" value="F:symporter activity"/>
    <property type="evidence" value="ECO:0007669"/>
    <property type="project" value="UniProtKB-UniRule"/>
</dbReference>
<organism evidence="16 17">
    <name type="scientific">Rhizobium setariae</name>
    <dbReference type="NCBI Taxonomy" id="2801340"/>
    <lineage>
        <taxon>Bacteria</taxon>
        <taxon>Pseudomonadati</taxon>
        <taxon>Pseudomonadota</taxon>
        <taxon>Alphaproteobacteria</taxon>
        <taxon>Hyphomicrobiales</taxon>
        <taxon>Rhizobiaceae</taxon>
        <taxon>Rhizobium/Agrobacterium group</taxon>
        <taxon>Rhizobium</taxon>
    </lineage>
</organism>
<dbReference type="EMBL" id="JAEQNC010000001">
    <property type="protein sequence ID" value="MBL0370745.1"/>
    <property type="molecule type" value="Genomic_DNA"/>
</dbReference>
<evidence type="ECO:0000259" key="14">
    <source>
        <dbReference type="Pfam" id="PF02705"/>
    </source>
</evidence>
<evidence type="ECO:0000259" key="15">
    <source>
        <dbReference type="Pfam" id="PF22776"/>
    </source>
</evidence>
<name>A0A937CJ54_9HYPH</name>
<keyword evidence="4 13" id="KW-1003">Cell membrane</keyword>
<dbReference type="AlphaFoldDB" id="A0A937CJ54"/>
<dbReference type="GO" id="GO:0005886">
    <property type="term" value="C:plasma membrane"/>
    <property type="evidence" value="ECO:0007669"/>
    <property type="project" value="UniProtKB-SubCell"/>
</dbReference>
<feature type="transmembrane region" description="Helical" evidence="13">
    <location>
        <begin position="374"/>
        <end position="397"/>
    </location>
</feature>
<keyword evidence="7 13" id="KW-0812">Transmembrane</keyword>
<feature type="transmembrane region" description="Helical" evidence="13">
    <location>
        <begin position="409"/>
        <end position="428"/>
    </location>
</feature>
<evidence type="ECO:0000256" key="12">
    <source>
        <dbReference type="ARBA" id="ARBA00023136"/>
    </source>
</evidence>
<dbReference type="Pfam" id="PF02705">
    <property type="entry name" value="K_trans"/>
    <property type="match status" value="1"/>
</dbReference>
<gene>
    <name evidence="13" type="primary">kup</name>
    <name evidence="16" type="ORF">JJB09_01765</name>
</gene>
<dbReference type="InterPro" id="IPR023051">
    <property type="entry name" value="Kup"/>
</dbReference>
<keyword evidence="8 13" id="KW-0769">Symport</keyword>
<evidence type="ECO:0000256" key="3">
    <source>
        <dbReference type="ARBA" id="ARBA00022448"/>
    </source>
</evidence>
<keyword evidence="11 13" id="KW-0406">Ion transport</keyword>
<accession>A0A937CJ54</accession>
<dbReference type="PANTHER" id="PTHR30540:SF79">
    <property type="entry name" value="LOW AFFINITY POTASSIUM TRANSPORT SYSTEM PROTEIN KUP"/>
    <property type="match status" value="1"/>
</dbReference>
<comment type="function">
    <text evidence="13">Transport of potassium into the cell. Likely operates as a K(+):H(+) symporter.</text>
</comment>
<feature type="transmembrane region" description="Helical" evidence="13">
    <location>
        <begin position="212"/>
        <end position="236"/>
    </location>
</feature>
<comment type="similarity">
    <text evidence="2 13">Belongs to the HAK/KUP transporter (TC 2.A.72) family.</text>
</comment>
<dbReference type="InterPro" id="IPR053952">
    <property type="entry name" value="K_trans_C"/>
</dbReference>
<feature type="transmembrane region" description="Helical" evidence="13">
    <location>
        <begin position="256"/>
        <end position="278"/>
    </location>
</feature>
<dbReference type="InterPro" id="IPR053951">
    <property type="entry name" value="K_trans_N"/>
</dbReference>
<feature type="domain" description="K+ potassium transporter C-terminal" evidence="15">
    <location>
        <begin position="488"/>
        <end position="634"/>
    </location>
</feature>
<evidence type="ECO:0000256" key="13">
    <source>
        <dbReference type="HAMAP-Rule" id="MF_01522"/>
    </source>
</evidence>
<comment type="subcellular location">
    <subcellularLocation>
        <location evidence="13">Cell membrane</location>
        <topology evidence="13">Multi-pass membrane protein</topology>
    </subcellularLocation>
    <subcellularLocation>
        <location evidence="1">Membrane</location>
        <topology evidence="1">Multi-pass membrane protein</topology>
    </subcellularLocation>
</comment>
<proteinExistence type="inferred from homology"/>
<feature type="transmembrane region" description="Helical" evidence="13">
    <location>
        <begin position="175"/>
        <end position="200"/>
    </location>
</feature>
<keyword evidence="12 13" id="KW-0472">Membrane</keyword>
<dbReference type="Pfam" id="PF22776">
    <property type="entry name" value="K_trans_C"/>
    <property type="match status" value="1"/>
</dbReference>
<dbReference type="PANTHER" id="PTHR30540">
    <property type="entry name" value="OSMOTIC STRESS POTASSIUM TRANSPORTER"/>
    <property type="match status" value="1"/>
</dbReference>